<reference evidence="2 3" key="1">
    <citation type="journal article" date="2016" name="Nat. Commun.">
        <title>Thousands of microbial genomes shed light on interconnected biogeochemical processes in an aquifer system.</title>
        <authorList>
            <person name="Anantharaman K."/>
            <person name="Brown C.T."/>
            <person name="Hug L.A."/>
            <person name="Sharon I."/>
            <person name="Castelle C.J."/>
            <person name="Probst A.J."/>
            <person name="Thomas B.C."/>
            <person name="Singh A."/>
            <person name="Wilkins M.J."/>
            <person name="Karaoz U."/>
            <person name="Brodie E.L."/>
            <person name="Williams K.H."/>
            <person name="Hubbard S.S."/>
            <person name="Banfield J.F."/>
        </authorList>
    </citation>
    <scope>NUCLEOTIDE SEQUENCE [LARGE SCALE GENOMIC DNA]</scope>
</reference>
<evidence type="ECO:0000313" key="2">
    <source>
        <dbReference type="EMBL" id="OGB85731.1"/>
    </source>
</evidence>
<evidence type="ECO:0000259" key="1">
    <source>
        <dbReference type="Pfam" id="PF03161"/>
    </source>
</evidence>
<feature type="domain" description="Homing endonuclease LAGLIDADG" evidence="1">
    <location>
        <begin position="16"/>
        <end position="176"/>
    </location>
</feature>
<organism evidence="2 3">
    <name type="scientific">candidate division Kazan bacterium RIFCSPLOWO2_01_FULL_48_13</name>
    <dbReference type="NCBI Taxonomy" id="1798539"/>
    <lineage>
        <taxon>Bacteria</taxon>
        <taxon>Bacteria division Kazan-3B-28</taxon>
    </lineage>
</organism>
<dbReference type="Proteomes" id="UP000179010">
    <property type="component" value="Unassembled WGS sequence"/>
</dbReference>
<sequence length="197" mass="22897">MNGGNTVGSLSSAQHAILVGTLLGDGTLRRQGTRIDALLEVNHSFKYREYVDWKWQHFRLYVLTPPKTRPGNGSRVAYRFTTQSIPTITSYYNWFYGSGKKSVPSNLELDPLSLAVWFMDDGSKIRSAFYLNTQQFSMAEQQLLQTILWRTFRIKSLLNRDKKYWRIRVSTDSTKTMLEIIKPHILPCFRYKLCMTP</sequence>
<protein>
    <recommendedName>
        <fullName evidence="1">Homing endonuclease LAGLIDADG domain-containing protein</fullName>
    </recommendedName>
</protein>
<dbReference type="GO" id="GO:0004519">
    <property type="term" value="F:endonuclease activity"/>
    <property type="evidence" value="ECO:0007669"/>
    <property type="project" value="InterPro"/>
</dbReference>
<dbReference type="InterPro" id="IPR004860">
    <property type="entry name" value="LAGLIDADG_dom"/>
</dbReference>
<dbReference type="InterPro" id="IPR027434">
    <property type="entry name" value="Homing_endonucl"/>
</dbReference>
<gene>
    <name evidence="2" type="ORF">A2994_03180</name>
</gene>
<comment type="caution">
    <text evidence="2">The sequence shown here is derived from an EMBL/GenBank/DDBJ whole genome shotgun (WGS) entry which is preliminary data.</text>
</comment>
<dbReference type="AlphaFoldDB" id="A0A1F4PPX3"/>
<dbReference type="Pfam" id="PF03161">
    <property type="entry name" value="LAGLIDADG_2"/>
    <property type="match status" value="1"/>
</dbReference>
<dbReference type="Gene3D" id="3.10.28.10">
    <property type="entry name" value="Homing endonucleases"/>
    <property type="match status" value="2"/>
</dbReference>
<evidence type="ECO:0000313" key="3">
    <source>
        <dbReference type="Proteomes" id="UP000179010"/>
    </source>
</evidence>
<dbReference type="SUPFAM" id="SSF55608">
    <property type="entry name" value="Homing endonucleases"/>
    <property type="match status" value="1"/>
</dbReference>
<proteinExistence type="predicted"/>
<name>A0A1F4PPX3_UNCK3</name>
<accession>A0A1F4PPX3</accession>
<dbReference type="EMBL" id="METE01000001">
    <property type="protein sequence ID" value="OGB85731.1"/>
    <property type="molecule type" value="Genomic_DNA"/>
</dbReference>